<reference evidence="1 2" key="1">
    <citation type="submission" date="2021-06" db="EMBL/GenBank/DDBJ databases">
        <authorList>
            <person name="Kallberg Y."/>
            <person name="Tangrot J."/>
            <person name="Rosling A."/>
        </authorList>
    </citation>
    <scope>NUCLEOTIDE SEQUENCE [LARGE SCALE GENOMIC DNA]</scope>
    <source>
        <strain evidence="1 2">120-4 pot B 10/14</strain>
    </source>
</reference>
<keyword evidence="2" id="KW-1185">Reference proteome</keyword>
<gene>
    <name evidence="1" type="ORF">GMARGA_LOCUS27163</name>
</gene>
<evidence type="ECO:0000313" key="1">
    <source>
        <dbReference type="EMBL" id="CAG8818857.1"/>
    </source>
</evidence>
<sequence length="82" mass="9798">YIFLNNEHIQICKRTKTKFGNSDHLLVSAHYIETKKHMNYFIETQPMHFGQPVYIKENKKKSKELESNIRLELLQDSSIVNF</sequence>
<protein>
    <submittedName>
        <fullName evidence="1">32324_t:CDS:1</fullName>
    </submittedName>
</protein>
<dbReference type="EMBL" id="CAJVQB010032820">
    <property type="protein sequence ID" value="CAG8818857.1"/>
    <property type="molecule type" value="Genomic_DNA"/>
</dbReference>
<dbReference type="Proteomes" id="UP000789901">
    <property type="component" value="Unassembled WGS sequence"/>
</dbReference>
<organism evidence="1 2">
    <name type="scientific">Gigaspora margarita</name>
    <dbReference type="NCBI Taxonomy" id="4874"/>
    <lineage>
        <taxon>Eukaryota</taxon>
        <taxon>Fungi</taxon>
        <taxon>Fungi incertae sedis</taxon>
        <taxon>Mucoromycota</taxon>
        <taxon>Glomeromycotina</taxon>
        <taxon>Glomeromycetes</taxon>
        <taxon>Diversisporales</taxon>
        <taxon>Gigasporaceae</taxon>
        <taxon>Gigaspora</taxon>
    </lineage>
</organism>
<accession>A0ABN7W6P5</accession>
<evidence type="ECO:0000313" key="2">
    <source>
        <dbReference type="Proteomes" id="UP000789901"/>
    </source>
</evidence>
<comment type="caution">
    <text evidence="1">The sequence shown here is derived from an EMBL/GenBank/DDBJ whole genome shotgun (WGS) entry which is preliminary data.</text>
</comment>
<name>A0ABN7W6P5_GIGMA</name>
<feature type="non-terminal residue" evidence="1">
    <location>
        <position position="1"/>
    </location>
</feature>
<proteinExistence type="predicted"/>